<organism evidence="2 3">
    <name type="scientific">Cnuibacter physcomitrellae</name>
    <dbReference type="NCBI Taxonomy" id="1619308"/>
    <lineage>
        <taxon>Bacteria</taxon>
        <taxon>Bacillati</taxon>
        <taxon>Actinomycetota</taxon>
        <taxon>Actinomycetes</taxon>
        <taxon>Micrococcales</taxon>
        <taxon>Microbacteriaceae</taxon>
        <taxon>Cnuibacter</taxon>
    </lineage>
</organism>
<dbReference type="Pfam" id="PF06224">
    <property type="entry name" value="AlkZ-like"/>
    <property type="match status" value="1"/>
</dbReference>
<reference evidence="2 3" key="1">
    <citation type="submission" date="2017-04" db="EMBL/GenBank/DDBJ databases">
        <authorList>
            <person name="Afonso C.L."/>
            <person name="Miller P.J."/>
            <person name="Scott M.A."/>
            <person name="Spackman E."/>
            <person name="Goraichik I."/>
            <person name="Dimitrov K.M."/>
            <person name="Suarez D.L."/>
            <person name="Swayne D.E."/>
        </authorList>
    </citation>
    <scope>NUCLEOTIDE SEQUENCE [LARGE SCALE GENOMIC DNA]</scope>
    <source>
        <strain evidence="3">XA(T)</strain>
    </source>
</reference>
<protein>
    <submittedName>
        <fullName evidence="2">Uncharacterized protein</fullName>
    </submittedName>
</protein>
<gene>
    <name evidence="2" type="ORF">B5808_04100</name>
</gene>
<evidence type="ECO:0000313" key="3">
    <source>
        <dbReference type="Proteomes" id="UP000192775"/>
    </source>
</evidence>
<dbReference type="AlphaFoldDB" id="A0A1X9LN00"/>
<dbReference type="STRING" id="1619308.B5808_04100"/>
<evidence type="ECO:0000313" key="2">
    <source>
        <dbReference type="EMBL" id="ARJ04499.1"/>
    </source>
</evidence>
<sequence length="411" mass="45247">MAKTLRSSSEAARGPFVPGGRPDPAALPLGRHTERMALRSADIPRLRLEAQGVAVSGSDRRREHEAAAGADSVIDAVDRLVAVQAQDFGQSLWALGARAPGTTLHDVEAAFESRRIVRSWPMRGTLHILSPDDLRAVLALTAERTVAGTRTRHRALGLDEDVFARASAILREGLAGRSLERDEVLGLLESGGVETGGQRGMHLLWRLAHDGLVCWGPTEGTRQRMVLLDEWAPPGEEHGRDQTLRGLLVRYVAGHGPVTLRDFAWWTKLTMKDVTRARELAGDELAEHEVDGRIQLIAPDAPERPQRASSGVVALPSFDEYLLGYPDRTPMVREEWLDRVVPGANGLFLPIVVAAGQVVGTWRRRIEPTRIRVSAQPFEPWSESVRRGFERHVAGLGRFFGLAVEHVESLR</sequence>
<proteinExistence type="predicted"/>
<accession>A0A1X9LN00</accession>
<dbReference type="Proteomes" id="UP000192775">
    <property type="component" value="Chromosome"/>
</dbReference>
<dbReference type="PANTHER" id="PTHR38479:SF2">
    <property type="entry name" value="WINGED HELIX DNA-BINDING DOMAIN-CONTAINING PROTEIN"/>
    <property type="match status" value="1"/>
</dbReference>
<name>A0A1X9LN00_9MICO</name>
<feature type="region of interest" description="Disordered" evidence="1">
    <location>
        <begin position="1"/>
        <end position="29"/>
    </location>
</feature>
<evidence type="ECO:0000256" key="1">
    <source>
        <dbReference type="SAM" id="MobiDB-lite"/>
    </source>
</evidence>
<dbReference type="KEGG" id="cphy:B5808_04100"/>
<keyword evidence="3" id="KW-1185">Reference proteome</keyword>
<dbReference type="EMBL" id="CP020715">
    <property type="protein sequence ID" value="ARJ04499.1"/>
    <property type="molecule type" value="Genomic_DNA"/>
</dbReference>
<feature type="compositionally biased region" description="Polar residues" evidence="1">
    <location>
        <begin position="1"/>
        <end position="10"/>
    </location>
</feature>
<dbReference type="PANTHER" id="PTHR38479">
    <property type="entry name" value="LMO0824 PROTEIN"/>
    <property type="match status" value="1"/>
</dbReference>
<dbReference type="InterPro" id="IPR009351">
    <property type="entry name" value="AlkZ-like"/>
</dbReference>